<name>A0ABT1PQR3_9ACTN</name>
<evidence type="ECO:0000256" key="2">
    <source>
        <dbReference type="ARBA" id="ARBA00011915"/>
    </source>
</evidence>
<dbReference type="InterPro" id="IPR045004">
    <property type="entry name" value="ECH_dom"/>
</dbReference>
<comment type="caution">
    <text evidence="5">The sequence shown here is derived from an EMBL/GenBank/DDBJ whole genome shotgun (WGS) entry which is preliminary data.</text>
</comment>
<dbReference type="PANTHER" id="PTHR43176">
    <property type="entry name" value="3-HYDROXYISOBUTYRYL-COA HYDROLASE-RELATED"/>
    <property type="match status" value="1"/>
</dbReference>
<evidence type="ECO:0000256" key="1">
    <source>
        <dbReference type="ARBA" id="ARBA00001709"/>
    </source>
</evidence>
<dbReference type="InterPro" id="IPR029045">
    <property type="entry name" value="ClpP/crotonase-like_dom_sf"/>
</dbReference>
<comment type="catalytic activity">
    <reaction evidence="1">
        <text>3-hydroxy-2-methylpropanoyl-CoA + H2O = 3-hydroxy-2-methylpropanoate + CoA + H(+)</text>
        <dbReference type="Rhea" id="RHEA:20888"/>
        <dbReference type="ChEBI" id="CHEBI:11805"/>
        <dbReference type="ChEBI" id="CHEBI:15377"/>
        <dbReference type="ChEBI" id="CHEBI:15378"/>
        <dbReference type="ChEBI" id="CHEBI:57287"/>
        <dbReference type="ChEBI" id="CHEBI:57340"/>
        <dbReference type="EC" id="3.1.2.4"/>
    </reaction>
</comment>
<organism evidence="5 6">
    <name type="scientific">Streptomyces humicola</name>
    <dbReference type="NCBI Taxonomy" id="2953240"/>
    <lineage>
        <taxon>Bacteria</taxon>
        <taxon>Bacillati</taxon>
        <taxon>Actinomycetota</taxon>
        <taxon>Actinomycetes</taxon>
        <taxon>Kitasatosporales</taxon>
        <taxon>Streptomycetaceae</taxon>
        <taxon>Streptomyces</taxon>
    </lineage>
</organism>
<accession>A0ABT1PQR3</accession>
<dbReference type="RefSeq" id="WP_255918874.1">
    <property type="nucleotide sequence ID" value="NZ_JANFNG010000002.1"/>
</dbReference>
<dbReference type="Proteomes" id="UP001057702">
    <property type="component" value="Unassembled WGS sequence"/>
</dbReference>
<gene>
    <name evidence="5" type="ORF">NGB36_05235</name>
</gene>
<dbReference type="Pfam" id="PF16113">
    <property type="entry name" value="ECH_2"/>
    <property type="match status" value="1"/>
</dbReference>
<protein>
    <recommendedName>
        <fullName evidence="2">3-hydroxyisobutyryl-CoA hydrolase</fullName>
        <ecNumber evidence="2">3.1.2.4</ecNumber>
    </recommendedName>
</protein>
<evidence type="ECO:0000256" key="3">
    <source>
        <dbReference type="ARBA" id="ARBA00022801"/>
    </source>
</evidence>
<keyword evidence="3" id="KW-0378">Hydrolase</keyword>
<keyword evidence="6" id="KW-1185">Reference proteome</keyword>
<proteinExistence type="predicted"/>
<dbReference type="SUPFAM" id="SSF52096">
    <property type="entry name" value="ClpP/crotonase"/>
    <property type="match status" value="1"/>
</dbReference>
<evidence type="ECO:0000313" key="5">
    <source>
        <dbReference type="EMBL" id="MCQ4080010.1"/>
    </source>
</evidence>
<evidence type="ECO:0000259" key="4">
    <source>
        <dbReference type="Pfam" id="PF16113"/>
    </source>
</evidence>
<dbReference type="NCBIfam" id="NF004127">
    <property type="entry name" value="PRK05617.1"/>
    <property type="match status" value="1"/>
</dbReference>
<reference evidence="5" key="1">
    <citation type="submission" date="2022-06" db="EMBL/GenBank/DDBJ databases">
        <title>Draft genome sequence of Streptomyces sp. RB6PN25 isolated from peat swamp forest in Thailand.</title>
        <authorList>
            <person name="Duangmal K."/>
            <person name="Klaysubun C."/>
        </authorList>
    </citation>
    <scope>NUCLEOTIDE SEQUENCE</scope>
    <source>
        <strain evidence="5">RB6PN25</strain>
    </source>
</reference>
<sequence length="348" mass="36875">MHHPAHGTATETVKAIARGGIGSIVLNRPAALNALDLGMIGSMASALEQWRTDDAVRAVVIRSSSPKAFCSGGDIRAVRAAAVRGDHEAVRALFAAEYAMDAAIAAYPKPYVALIDGFALGGGLGISVHGTARVVTERATLAMPETGIGFFPDIGAAYFLPRLPGAVGWYLALAGTRISAAAAVETSLATHYVTADRLPALERALDASGGEDVTGVLDRFASPPPPSELCGHYAAIERCFSAPTLDEVFERLAAERSDWAAETLDGLRRVSPAGLVLTFELLRRGASTTLAECLDRDLRLACRVARSHDFQEGVRAALVDKDRNPSWRPAALAELAEPDRAELHTWLD</sequence>
<dbReference type="EC" id="3.1.2.4" evidence="2"/>
<evidence type="ECO:0000313" key="6">
    <source>
        <dbReference type="Proteomes" id="UP001057702"/>
    </source>
</evidence>
<feature type="domain" description="Enoyl-CoA hydratase/isomerase" evidence="4">
    <location>
        <begin position="22"/>
        <end position="337"/>
    </location>
</feature>
<dbReference type="InterPro" id="IPR032259">
    <property type="entry name" value="HIBYL-CoA-H"/>
</dbReference>
<dbReference type="CDD" id="cd06558">
    <property type="entry name" value="crotonase-like"/>
    <property type="match status" value="1"/>
</dbReference>
<dbReference type="Gene3D" id="3.90.226.10">
    <property type="entry name" value="2-enoyl-CoA Hydratase, Chain A, domain 1"/>
    <property type="match status" value="1"/>
</dbReference>
<dbReference type="EMBL" id="JANFNG010000002">
    <property type="protein sequence ID" value="MCQ4080010.1"/>
    <property type="molecule type" value="Genomic_DNA"/>
</dbReference>
<dbReference type="PANTHER" id="PTHR43176:SF3">
    <property type="entry name" value="3-HYDROXYISOBUTYRYL-COA HYDROLASE, MITOCHONDRIAL"/>
    <property type="match status" value="1"/>
</dbReference>